<evidence type="ECO:0000313" key="1">
    <source>
        <dbReference type="EMBL" id="TCZ80917.1"/>
    </source>
</evidence>
<proteinExistence type="predicted"/>
<organism evidence="1 2">
    <name type="scientific">Paenibacillus albiflavus</name>
    <dbReference type="NCBI Taxonomy" id="2545760"/>
    <lineage>
        <taxon>Bacteria</taxon>
        <taxon>Bacillati</taxon>
        <taxon>Bacillota</taxon>
        <taxon>Bacilli</taxon>
        <taxon>Bacillales</taxon>
        <taxon>Paenibacillaceae</taxon>
        <taxon>Paenibacillus</taxon>
    </lineage>
</organism>
<dbReference type="EMBL" id="SKFG01000001">
    <property type="protein sequence ID" value="TCZ80917.1"/>
    <property type="molecule type" value="Genomic_DNA"/>
</dbReference>
<dbReference type="PROSITE" id="PS51257">
    <property type="entry name" value="PROKAR_LIPOPROTEIN"/>
    <property type="match status" value="1"/>
</dbReference>
<evidence type="ECO:0000313" key="2">
    <source>
        <dbReference type="Proteomes" id="UP000295418"/>
    </source>
</evidence>
<sequence>MKKIFIITLISFLLLTGCGKERTEELTGNQPPIAEIHIGDKVYETKLGTYCWSSENQGTCVDSIGPVELLKNEKPITVSPGAVIKFVINSDLMPNKFFVEQITGDHQITEVAVNDNAFQAPIQKGIYYYSYGVWWMDEKKPNVAHGDAFYNFVLEVM</sequence>
<reference evidence="1 2" key="1">
    <citation type="submission" date="2019-03" db="EMBL/GenBank/DDBJ databases">
        <authorList>
            <person name="Kim M.K.M."/>
        </authorList>
    </citation>
    <scope>NUCLEOTIDE SEQUENCE [LARGE SCALE GENOMIC DNA]</scope>
    <source>
        <strain evidence="1 2">18JY21-1</strain>
    </source>
</reference>
<dbReference type="RefSeq" id="WP_132415692.1">
    <property type="nucleotide sequence ID" value="NZ_SKFG01000001.1"/>
</dbReference>
<evidence type="ECO:0008006" key="3">
    <source>
        <dbReference type="Google" id="ProtNLM"/>
    </source>
</evidence>
<dbReference type="Proteomes" id="UP000295418">
    <property type="component" value="Unassembled WGS sequence"/>
</dbReference>
<name>A0A4R4EM81_9BACL</name>
<gene>
    <name evidence="1" type="ORF">E0485_01115</name>
</gene>
<protein>
    <recommendedName>
        <fullName evidence="3">Lipoprotein</fullName>
    </recommendedName>
</protein>
<keyword evidence="2" id="KW-1185">Reference proteome</keyword>
<dbReference type="OrthoDB" id="1797983at2"/>
<comment type="caution">
    <text evidence="1">The sequence shown here is derived from an EMBL/GenBank/DDBJ whole genome shotgun (WGS) entry which is preliminary data.</text>
</comment>
<accession>A0A4R4EM81</accession>
<dbReference type="AlphaFoldDB" id="A0A4R4EM81"/>